<dbReference type="SMART" id="SM00267">
    <property type="entry name" value="GGDEF"/>
    <property type="match status" value="1"/>
</dbReference>
<dbReference type="Gene3D" id="3.30.70.270">
    <property type="match status" value="1"/>
</dbReference>
<reference evidence="2 3" key="1">
    <citation type="submission" date="2023-04" db="EMBL/GenBank/DDBJ databases">
        <title>Fusibacter bizertensis strain WBS, isolated from littoral bottom sediments of the Arctic seas - biochemical and genomic analysis.</title>
        <authorList>
            <person name="Brioukhanov A.L."/>
        </authorList>
    </citation>
    <scope>NUCLEOTIDE SEQUENCE [LARGE SCALE GENOMIC DNA]</scope>
    <source>
        <strain evidence="2 3">WBS</strain>
    </source>
</reference>
<name>A0ABT6NB53_9FIRM</name>
<keyword evidence="2" id="KW-0808">Transferase</keyword>
<evidence type="ECO:0000259" key="1">
    <source>
        <dbReference type="PROSITE" id="PS50887"/>
    </source>
</evidence>
<dbReference type="GO" id="GO:0052621">
    <property type="term" value="F:diguanylate cyclase activity"/>
    <property type="evidence" value="ECO:0007669"/>
    <property type="project" value="UniProtKB-EC"/>
</dbReference>
<evidence type="ECO:0000313" key="2">
    <source>
        <dbReference type="EMBL" id="MDH8677620.1"/>
    </source>
</evidence>
<dbReference type="Proteomes" id="UP001158045">
    <property type="component" value="Unassembled WGS sequence"/>
</dbReference>
<dbReference type="PANTHER" id="PTHR45138">
    <property type="entry name" value="REGULATORY COMPONENTS OF SENSORY TRANSDUCTION SYSTEM"/>
    <property type="match status" value="1"/>
</dbReference>
<keyword evidence="3" id="KW-1185">Reference proteome</keyword>
<feature type="domain" description="GGDEF" evidence="1">
    <location>
        <begin position="562"/>
        <end position="700"/>
    </location>
</feature>
<dbReference type="InterPro" id="IPR000160">
    <property type="entry name" value="GGDEF_dom"/>
</dbReference>
<dbReference type="Gene3D" id="3.30.450.40">
    <property type="match status" value="1"/>
</dbReference>
<dbReference type="PROSITE" id="PS50887">
    <property type="entry name" value="GGDEF"/>
    <property type="match status" value="1"/>
</dbReference>
<dbReference type="Pfam" id="PF00990">
    <property type="entry name" value="GGDEF"/>
    <property type="match status" value="1"/>
</dbReference>
<keyword evidence="2" id="KW-0548">Nucleotidyltransferase</keyword>
<dbReference type="EMBL" id="JARYZI010000003">
    <property type="protein sequence ID" value="MDH8677620.1"/>
    <property type="molecule type" value="Genomic_DNA"/>
</dbReference>
<dbReference type="SUPFAM" id="SSF55073">
    <property type="entry name" value="Nucleotide cyclase"/>
    <property type="match status" value="1"/>
</dbReference>
<dbReference type="PANTHER" id="PTHR45138:SF9">
    <property type="entry name" value="DIGUANYLATE CYCLASE DGCM-RELATED"/>
    <property type="match status" value="1"/>
</dbReference>
<dbReference type="CDD" id="cd01949">
    <property type="entry name" value="GGDEF"/>
    <property type="match status" value="1"/>
</dbReference>
<comment type="caution">
    <text evidence="2">The sequence shown here is derived from an EMBL/GenBank/DDBJ whole genome shotgun (WGS) entry which is preliminary data.</text>
</comment>
<dbReference type="SMART" id="SM00028">
    <property type="entry name" value="TPR"/>
    <property type="match status" value="3"/>
</dbReference>
<dbReference type="InterPro" id="IPR019734">
    <property type="entry name" value="TPR_rpt"/>
</dbReference>
<protein>
    <submittedName>
        <fullName evidence="2">Diguanylate cyclase</fullName>
        <ecNumber evidence="2">2.7.7.65</ecNumber>
    </submittedName>
</protein>
<dbReference type="NCBIfam" id="TIGR00254">
    <property type="entry name" value="GGDEF"/>
    <property type="match status" value="1"/>
</dbReference>
<dbReference type="Gene3D" id="1.25.40.10">
    <property type="entry name" value="Tetratricopeptide repeat domain"/>
    <property type="match status" value="1"/>
</dbReference>
<dbReference type="RefSeq" id="WP_281093440.1">
    <property type="nucleotide sequence ID" value="NZ_JARYZI010000003.1"/>
</dbReference>
<accession>A0ABT6NB53</accession>
<dbReference type="Pfam" id="PF13185">
    <property type="entry name" value="GAF_2"/>
    <property type="match status" value="1"/>
</dbReference>
<dbReference type="InterPro" id="IPR029016">
    <property type="entry name" value="GAF-like_dom_sf"/>
</dbReference>
<dbReference type="SUPFAM" id="SSF48452">
    <property type="entry name" value="TPR-like"/>
    <property type="match status" value="2"/>
</dbReference>
<dbReference type="InterPro" id="IPR050469">
    <property type="entry name" value="Diguanylate_Cyclase"/>
</dbReference>
<dbReference type="SMART" id="SM00065">
    <property type="entry name" value="GAF"/>
    <property type="match status" value="1"/>
</dbReference>
<dbReference type="InterPro" id="IPR003018">
    <property type="entry name" value="GAF"/>
</dbReference>
<dbReference type="SUPFAM" id="SSF55781">
    <property type="entry name" value="GAF domain-like"/>
    <property type="match status" value="1"/>
</dbReference>
<dbReference type="InterPro" id="IPR029787">
    <property type="entry name" value="Nucleotide_cyclase"/>
</dbReference>
<sequence>MKISEINNINDQIENDEAITLVTKKKLIDEAITLSQALDEPAVLARSLVNLATYLLSTGEPSSANEKALEAMKIAEELQLHNIKRRLCNLLGNINSYYGRYNIALNYYHQSLRLSQQLEIEAAKSGILNNIAILYGTIKMNDRAVEYYLEAQKSAEREHNYRLYFLITHNIINLYFDGNNLEQAKTHMSKMEAMLTLKPEVKEYVGITFLNKAKIAILEGKLKYSLEATLNGENIFEEIGDIVGINEARLLRSKIYFEMCDYERAFEIGIKLCEDAERQAEFELEREARMHVNKIAQYMEINPQIEWNYKRIIVLDEQLLSNLYQMSLYQHEERIDIELQQQLKNNTDRLIENMKFINEVSKDISKELNYDALIKIIIGKLASFVQFDALVIGLYDKNREVLFNRITYEKGVINQSYDVPLSNKSSMGTWVVRKKRDHYTGYLSHMVLDDFEPLHKNFKDITVPYETVYYAPLIDDEEVIGVFSLQKYTINGFDHLQIDMLRAIASYIAIAVANALKTAKMRELNEQLKTISKKDGLSQLLNRYALNQDAKPILSQFNDQKMTISTLMCDIDYFKEYNDYYGHVEGDNVIIKVAQILTKICLDYTPYIYRYGGDEFLVVFQDLEETKVESIAYDILKSVDLADMPHIEKGIGEKVTISIGLAHFSPSNELLNEDDLLRGADISLYISKRKGRNQVRATRF</sequence>
<dbReference type="InterPro" id="IPR011990">
    <property type="entry name" value="TPR-like_helical_dom_sf"/>
</dbReference>
<proteinExistence type="predicted"/>
<organism evidence="2 3">
    <name type="scientific">Fusibacter bizertensis</name>
    <dbReference type="NCBI Taxonomy" id="1488331"/>
    <lineage>
        <taxon>Bacteria</taxon>
        <taxon>Bacillati</taxon>
        <taxon>Bacillota</taxon>
        <taxon>Clostridia</taxon>
        <taxon>Eubacteriales</taxon>
        <taxon>Eubacteriales Family XII. Incertae Sedis</taxon>
        <taxon>Fusibacter</taxon>
    </lineage>
</organism>
<dbReference type="InterPro" id="IPR043128">
    <property type="entry name" value="Rev_trsase/Diguanyl_cyclase"/>
</dbReference>
<gene>
    <name evidence="2" type="ORF">QE109_05650</name>
</gene>
<dbReference type="EC" id="2.7.7.65" evidence="2"/>
<evidence type="ECO:0000313" key="3">
    <source>
        <dbReference type="Proteomes" id="UP001158045"/>
    </source>
</evidence>